<dbReference type="Proteomes" id="UP000321534">
    <property type="component" value="Unassembled WGS sequence"/>
</dbReference>
<evidence type="ECO:0000313" key="2">
    <source>
        <dbReference type="EMBL" id="GEO29058.1"/>
    </source>
</evidence>
<dbReference type="RefSeq" id="WP_147063784.1">
    <property type="nucleotide sequence ID" value="NZ_BAAARO010000008.1"/>
</dbReference>
<gene>
    <name evidence="2" type="ORF">TAE01_08680</name>
</gene>
<keyword evidence="3" id="KW-1185">Reference proteome</keyword>
<proteinExistence type="predicted"/>
<sequence>MKWLLMVAFVLGAAITWFLTVRRVSRTLPAGEAAETEIVEPEIAPVVSPGGAVAGGVGVAGGADLVAATSAGLIDAAGDTSHVEDPAGDGEDAGDDASGFGGVHTPASESTGAAEGWDRDAEDEDTLLSHAPSGGARASIPPVADATPSGDLAGVGDPAEVAAVDDLEAETEDPEKPDQDS</sequence>
<dbReference type="AlphaFoldDB" id="A0A512CXX7"/>
<feature type="compositionally biased region" description="Acidic residues" evidence="1">
    <location>
        <begin position="86"/>
        <end position="95"/>
    </location>
</feature>
<feature type="region of interest" description="Disordered" evidence="1">
    <location>
        <begin position="78"/>
        <end position="156"/>
    </location>
</feature>
<comment type="caution">
    <text evidence="2">The sequence shown here is derived from an EMBL/GenBank/DDBJ whole genome shotgun (WGS) entry which is preliminary data.</text>
</comment>
<dbReference type="OrthoDB" id="9951377at2"/>
<evidence type="ECO:0000256" key="1">
    <source>
        <dbReference type="SAM" id="MobiDB-lite"/>
    </source>
</evidence>
<organism evidence="2 3">
    <name type="scientific">Terrabacter aerolatus</name>
    <dbReference type="NCBI Taxonomy" id="422442"/>
    <lineage>
        <taxon>Bacteria</taxon>
        <taxon>Bacillati</taxon>
        <taxon>Actinomycetota</taxon>
        <taxon>Actinomycetes</taxon>
        <taxon>Micrococcales</taxon>
        <taxon>Intrasporangiaceae</taxon>
        <taxon>Terrabacter</taxon>
    </lineage>
</organism>
<accession>A0A512CXX7</accession>
<dbReference type="EMBL" id="BJYX01000003">
    <property type="protein sequence ID" value="GEO29058.1"/>
    <property type="molecule type" value="Genomic_DNA"/>
</dbReference>
<reference evidence="2 3" key="1">
    <citation type="submission" date="2019-07" db="EMBL/GenBank/DDBJ databases">
        <title>Whole genome shotgun sequence of Terrabacter aerolatus NBRC 106305.</title>
        <authorList>
            <person name="Hosoyama A."/>
            <person name="Uohara A."/>
            <person name="Ohji S."/>
            <person name="Ichikawa N."/>
        </authorList>
    </citation>
    <scope>NUCLEOTIDE SEQUENCE [LARGE SCALE GENOMIC DNA]</scope>
    <source>
        <strain evidence="2 3">NBRC 106305</strain>
    </source>
</reference>
<protein>
    <submittedName>
        <fullName evidence="2">Uncharacterized protein</fullName>
    </submittedName>
</protein>
<name>A0A512CXX7_9MICO</name>
<evidence type="ECO:0000313" key="3">
    <source>
        <dbReference type="Proteomes" id="UP000321534"/>
    </source>
</evidence>